<feature type="chain" id="PRO_5010347272" evidence="3">
    <location>
        <begin position="25"/>
        <end position="547"/>
    </location>
</feature>
<name>A0A1H7GXD8_9GAMM</name>
<evidence type="ECO:0000259" key="4">
    <source>
        <dbReference type="Pfam" id="PF25607"/>
    </source>
</evidence>
<evidence type="ECO:0000313" key="5">
    <source>
        <dbReference type="EMBL" id="SEK42167.1"/>
    </source>
</evidence>
<dbReference type="STRING" id="1429083.GCA_001885685_01874"/>
<accession>A0A1H7GXD8</accession>
<dbReference type="AlphaFoldDB" id="A0A1H7GXD8"/>
<keyword evidence="2" id="KW-0812">Transmembrane</keyword>
<dbReference type="EMBL" id="FOAS01000002">
    <property type="protein sequence ID" value="SEK42167.1"/>
    <property type="molecule type" value="Genomic_DNA"/>
</dbReference>
<protein>
    <submittedName>
        <fullName evidence="5">Oxygen tolerance</fullName>
    </submittedName>
</protein>
<dbReference type="InterPro" id="IPR025738">
    <property type="entry name" value="BatD"/>
</dbReference>
<reference evidence="5 6" key="1">
    <citation type="submission" date="2016-10" db="EMBL/GenBank/DDBJ databases">
        <authorList>
            <person name="de Groot N.N."/>
        </authorList>
    </citation>
    <scope>NUCLEOTIDE SEQUENCE [LARGE SCALE GENOMIC DNA]</scope>
    <source>
        <strain evidence="5 6">JCM 19513</strain>
    </source>
</reference>
<gene>
    <name evidence="5" type="ORF">SAMN05216214_102205</name>
</gene>
<sequence>MTFFLRLCASIFLLASWLSTPAWALTASVDRAIIYEGESFELSLESADNSFTSPDWEPLKHDFIILGTRQVKRFSSDGQQSATTTQWLVSLQARRIGRLTIPPLSLGSQQSAAIELQVRPQSAREEQAQERIAPVFIDAQLSHDRVYLQAQTILTLRIYHSVSLYNDSSLSPLEMEQARVEVLGQPRTYESTINGVRHGVIEVRYAIFPLESGTLEIPAQAFSATLVDRDQQNFLGFGNRPGKRVQVRSPKIPLTVLPKPDSYPKDEPWLPAASVSLSQQWSQGDEALPLGESLTRTLQLSVEGVSTAQLSNLRSQDVDGVRRYADQPQSSQTINDNGLTATRQESEALVPLQAGTYALPPVRLTWWNTKTAQVEVSELPGRTLSVSAPQGANNSATPRLPEPRQNKALLWPWQLASGVLLLGNVLLLILWLRARRAPSSNKTAASGPSTRTLLDELKRTCLANDPQQTRQALDAWARSKTETLAQMGSRHAPLADALDQLNSALYSETGQQWQGQELFEAVRSLPAQDKKEEHADSALPPLYPRSG</sequence>
<dbReference type="Pfam" id="PF13584">
    <property type="entry name" value="BatD"/>
    <property type="match status" value="1"/>
</dbReference>
<keyword evidence="2" id="KW-0472">Membrane</keyword>
<feature type="transmembrane region" description="Helical" evidence="2">
    <location>
        <begin position="411"/>
        <end position="432"/>
    </location>
</feature>
<dbReference type="InterPro" id="IPR057699">
    <property type="entry name" value="DUF7939"/>
</dbReference>
<keyword evidence="2" id="KW-1133">Transmembrane helix</keyword>
<evidence type="ECO:0000256" key="2">
    <source>
        <dbReference type="SAM" id="Phobius"/>
    </source>
</evidence>
<organism evidence="5 6">
    <name type="scientific">Atopomonas hussainii</name>
    <dbReference type="NCBI Taxonomy" id="1429083"/>
    <lineage>
        <taxon>Bacteria</taxon>
        <taxon>Pseudomonadati</taxon>
        <taxon>Pseudomonadota</taxon>
        <taxon>Gammaproteobacteria</taxon>
        <taxon>Pseudomonadales</taxon>
        <taxon>Pseudomonadaceae</taxon>
        <taxon>Atopomonas</taxon>
    </lineage>
</organism>
<dbReference type="PANTHER" id="PTHR40940:SF1">
    <property type="entry name" value="PROTEIN BATD"/>
    <property type="match status" value="1"/>
</dbReference>
<dbReference type="RefSeq" id="WP_235821594.1">
    <property type="nucleotide sequence ID" value="NZ_FOAS01000002.1"/>
</dbReference>
<evidence type="ECO:0000256" key="3">
    <source>
        <dbReference type="SAM" id="SignalP"/>
    </source>
</evidence>
<feature type="signal peptide" evidence="3">
    <location>
        <begin position="1"/>
        <end position="24"/>
    </location>
</feature>
<dbReference type="Pfam" id="PF25607">
    <property type="entry name" value="DUF7939"/>
    <property type="match status" value="1"/>
</dbReference>
<dbReference type="Proteomes" id="UP000185766">
    <property type="component" value="Unassembled WGS sequence"/>
</dbReference>
<feature type="domain" description="DUF7939" evidence="4">
    <location>
        <begin position="451"/>
        <end position="528"/>
    </location>
</feature>
<feature type="region of interest" description="Disordered" evidence="1">
    <location>
        <begin position="525"/>
        <end position="547"/>
    </location>
</feature>
<proteinExistence type="predicted"/>
<evidence type="ECO:0000256" key="1">
    <source>
        <dbReference type="SAM" id="MobiDB-lite"/>
    </source>
</evidence>
<evidence type="ECO:0000313" key="6">
    <source>
        <dbReference type="Proteomes" id="UP000185766"/>
    </source>
</evidence>
<dbReference type="PANTHER" id="PTHR40940">
    <property type="entry name" value="PROTEIN BATD-RELATED"/>
    <property type="match status" value="1"/>
</dbReference>
<keyword evidence="6" id="KW-1185">Reference proteome</keyword>
<keyword evidence="3" id="KW-0732">Signal</keyword>